<dbReference type="Proteomes" id="UP000077266">
    <property type="component" value="Unassembled WGS sequence"/>
</dbReference>
<accession>A0A166B7E1</accession>
<feature type="region of interest" description="Disordered" evidence="1">
    <location>
        <begin position="81"/>
        <end position="110"/>
    </location>
</feature>
<feature type="compositionally biased region" description="Low complexity" evidence="1">
    <location>
        <begin position="650"/>
        <end position="661"/>
    </location>
</feature>
<gene>
    <name evidence="2" type="ORF">EXIGLDRAFT_298588</name>
</gene>
<feature type="compositionally biased region" description="Low complexity" evidence="1">
    <location>
        <begin position="516"/>
        <end position="530"/>
    </location>
</feature>
<feature type="compositionally biased region" description="Acidic residues" evidence="1">
    <location>
        <begin position="619"/>
        <end position="628"/>
    </location>
</feature>
<dbReference type="AlphaFoldDB" id="A0A166B7E1"/>
<feature type="region of interest" description="Disordered" evidence="1">
    <location>
        <begin position="1"/>
        <end position="37"/>
    </location>
</feature>
<feature type="region of interest" description="Disordered" evidence="1">
    <location>
        <begin position="816"/>
        <end position="880"/>
    </location>
</feature>
<feature type="region of interest" description="Disordered" evidence="1">
    <location>
        <begin position="596"/>
        <end position="701"/>
    </location>
</feature>
<organism evidence="2 3">
    <name type="scientific">Exidia glandulosa HHB12029</name>
    <dbReference type="NCBI Taxonomy" id="1314781"/>
    <lineage>
        <taxon>Eukaryota</taxon>
        <taxon>Fungi</taxon>
        <taxon>Dikarya</taxon>
        <taxon>Basidiomycota</taxon>
        <taxon>Agaricomycotina</taxon>
        <taxon>Agaricomycetes</taxon>
        <taxon>Auriculariales</taxon>
        <taxon>Exidiaceae</taxon>
        <taxon>Exidia</taxon>
    </lineage>
</organism>
<feature type="compositionally biased region" description="Basic and acidic residues" evidence="1">
    <location>
        <begin position="543"/>
        <end position="553"/>
    </location>
</feature>
<sequence length="886" mass="99826">MQEEGKRDLHVRKTRRGTYALDKPHASASASVEPVAGPSKAVLERAASVPITGDPTIEPQLAVLPSSTSDLTLTIATPLSELSALSTDPEPEPEPERATTPTLDDVPPYAPSQDYEPVDLDSYKPDALTAHFPTLARLKDPETIARMILRRDDLKSHSSTRGLPPPSFHPLLERAAEVGRYPPEKAFKNTHDAPVHFLVSPLMVDPKSTTFDFFDCGKVAFPHDLVKLDVKQKIAEMVLLRGESLSRRTDWRGLPWPEWSPLLVAAQKQGRYPKFPVLEKRGEEPVFYASRALVDGWWGEPAPLAPPHPVGFDIPEQQLVFLTEYEWRHIEVEPEIFGLDETSDWEGLPWPETSPILLAAARAKKYPIFPEIDDRGAPPRMRDDRTYAVFDKRLVRRISNDSFRHTFAEYAKAWKMDPASSLPRTYEIPRAAWDRICVNPDDVGLGPASDWRGLPWPETSPVLLDAVRRGTYPVFPPVHLRGAQPRSYDGKFCVFDRAFAAPGETAGSDVEDEGRASTVSVSTAPTSVVTRGTPSPSKKRKGKEKEKDVEPVKEWWDDGKPRCATCKQLHTGKQLALSRTPVDCCRCRRHLIIYGSPWPKRLPPPGTRFRSPTPSESEPSSEEEEEEAPPPRKSLAKPSPVPKHLKRPAPDSSPAPSSIADTRPLKRRRTEPLFMQSREERMAARNKAREDAEHAERERDRQQIEMARAFKRFREDEEIRYRAAKRARLTEDAVRRAVGGTRLGAAPTPAFFAKRKEVRDEEDEEVQREVFNERQQRVEQRQKVCWRMPKRLGGLGGGARNPLFFARRRAHFVQVDRDADDEADNDDDEDHTPNSRSTSPTPLLLDTPVPPAQSNVFTIPVPPWMEGGGPDVDEERRSTLLVRVVS</sequence>
<evidence type="ECO:0000313" key="2">
    <source>
        <dbReference type="EMBL" id="KZV98549.1"/>
    </source>
</evidence>
<feature type="region of interest" description="Disordered" evidence="1">
    <location>
        <begin position="504"/>
        <end position="553"/>
    </location>
</feature>
<proteinExistence type="predicted"/>
<keyword evidence="3" id="KW-1185">Reference proteome</keyword>
<protein>
    <submittedName>
        <fullName evidence="2">Uncharacterized protein</fullName>
    </submittedName>
</protein>
<feature type="compositionally biased region" description="Basic and acidic residues" evidence="1">
    <location>
        <begin position="677"/>
        <end position="701"/>
    </location>
</feature>
<feature type="compositionally biased region" description="Acidic residues" evidence="1">
    <location>
        <begin position="818"/>
        <end position="830"/>
    </location>
</feature>
<dbReference type="InParanoid" id="A0A166B7E1"/>
<dbReference type="EMBL" id="KV425917">
    <property type="protein sequence ID" value="KZV98549.1"/>
    <property type="molecule type" value="Genomic_DNA"/>
</dbReference>
<name>A0A166B7E1_EXIGL</name>
<evidence type="ECO:0000313" key="3">
    <source>
        <dbReference type="Proteomes" id="UP000077266"/>
    </source>
</evidence>
<reference evidence="2 3" key="1">
    <citation type="journal article" date="2016" name="Mol. Biol. Evol.">
        <title>Comparative Genomics of Early-Diverging Mushroom-Forming Fungi Provides Insights into the Origins of Lignocellulose Decay Capabilities.</title>
        <authorList>
            <person name="Nagy L.G."/>
            <person name="Riley R."/>
            <person name="Tritt A."/>
            <person name="Adam C."/>
            <person name="Daum C."/>
            <person name="Floudas D."/>
            <person name="Sun H."/>
            <person name="Yadav J.S."/>
            <person name="Pangilinan J."/>
            <person name="Larsson K.H."/>
            <person name="Matsuura K."/>
            <person name="Barry K."/>
            <person name="Labutti K."/>
            <person name="Kuo R."/>
            <person name="Ohm R.A."/>
            <person name="Bhattacharya S.S."/>
            <person name="Shirouzu T."/>
            <person name="Yoshinaga Y."/>
            <person name="Martin F.M."/>
            <person name="Grigoriev I.V."/>
            <person name="Hibbett D.S."/>
        </authorList>
    </citation>
    <scope>NUCLEOTIDE SEQUENCE [LARGE SCALE GENOMIC DNA]</scope>
    <source>
        <strain evidence="2 3">HHB12029</strain>
    </source>
</reference>
<evidence type="ECO:0000256" key="1">
    <source>
        <dbReference type="SAM" id="MobiDB-lite"/>
    </source>
</evidence>
<feature type="compositionally biased region" description="Low complexity" evidence="1">
    <location>
        <begin position="834"/>
        <end position="847"/>
    </location>
</feature>